<sequence>MAVQAWYDEVKDFKYGVGSTNGAVVGHYTQRDKRTMKKRYVDTSRVKKPKMSKISERLSESIGYPVVYLGFDATCHFTSIVKLRIQQAVQKENNFNTQLLQQALPPGLQLYPRYEIDSSRWTAKSDCTQYQCQNGAVLTDAKYILDCPQTDCKDKKNDMEGTKLNDQSHQPSTFKSNESDNKENCLNRSQPCETSESSECLPQEEQGAKAQRTAKNTSPKVRKTPNRILVPIVKGEKKQKSSTKNLSPNREMSEQSLSPNQTTHSEQIRKLEQDVKKLKSDLLTSKQCEQELRSHFCNLTNSERSLRPEISLLRQANDLLQNKIACVIKTKQRDKQATVLLEKKVRAEMEARAIIEKQLSDLRTRKIDETSAITQGALLFTNRQEHTESLKKKAKELETDWKQLQQEFQAKESQIINLENEVEVLCKYKGIEQDSEMLLSALSTMQDKTQHLEYNLSAETRIKLDLFSALGDARRQLEIAQGKIMKQDKEIGEMKQKIAEVMAVMPGITYGVQHPVTPQYLTKFANSEHYVLDPSALIRFTMKIFFMFACLALYFQLVICVHKDLESEWQAWKVTYKPQYTRMNEEQKRATWESNYKMIQQNNQHVQRGRKTITMGMNKFGDLTSEEFTVMLGLFQKNTGRAAVLSAEQLRTTASKLNLNSIDYRTKGYITPVKEQGECGSCWAFTAAGALEGQMFKKTGKLESLSVQNLIDCSRPQGNYGCLGGLMDGAYKYMLASNGIQSEASYPYRIQDDLPCSFNSSKVVAKITGYNYLPFYNEQALADAVAVFGPISVGIDASLLQFYQSGIFNDPKCSSEKINHAVLVVGYGSVASQKYWIIKNSPKVERDEVLIYNGSCNVTIATEAVMECELPKQPITTKITDILGTENSAVYLLYIETLFLTIV</sequence>
<reference evidence="18 19" key="1">
    <citation type="submission" date="2019-01" db="EMBL/GenBank/DDBJ databases">
        <title>Draft Genome and Complete Hox-Cluster Characterization of the Sterlet Sturgeon (Acipenser ruthenus).</title>
        <authorList>
            <person name="Wei Q."/>
        </authorList>
    </citation>
    <scope>NUCLEOTIDE SEQUENCE [LARGE SCALE GENOMIC DNA]</scope>
    <source>
        <strain evidence="18">WHYD16114868_AA</strain>
        <tissue evidence="18">Blood</tissue>
    </source>
</reference>
<dbReference type="InterPro" id="IPR039417">
    <property type="entry name" value="Peptidase_C1A_papain-like"/>
</dbReference>
<dbReference type="EMBL" id="SCEB01000293">
    <property type="protein sequence ID" value="RXM99814.1"/>
    <property type="molecule type" value="Genomic_DNA"/>
</dbReference>
<dbReference type="Pfam" id="PF00112">
    <property type="entry name" value="Peptidase_C1"/>
    <property type="match status" value="1"/>
</dbReference>
<dbReference type="PROSITE" id="PS00139">
    <property type="entry name" value="THIOL_PROTEASE_CYS"/>
    <property type="match status" value="1"/>
</dbReference>
<proteinExistence type="inferred from homology"/>
<keyword evidence="5" id="KW-0645">Protease</keyword>
<evidence type="ECO:0000256" key="2">
    <source>
        <dbReference type="ARBA" id="ARBA00004269"/>
    </source>
</evidence>
<evidence type="ECO:0000313" key="19">
    <source>
        <dbReference type="Proteomes" id="UP000289886"/>
    </source>
</evidence>
<evidence type="ECO:0000256" key="5">
    <source>
        <dbReference type="ARBA" id="ARBA00022670"/>
    </source>
</evidence>
<feature type="coiled-coil region" evidence="14">
    <location>
        <begin position="470"/>
        <end position="497"/>
    </location>
</feature>
<evidence type="ECO:0000256" key="1">
    <source>
        <dbReference type="ARBA" id="ARBA00004232"/>
    </source>
</evidence>
<dbReference type="SUPFAM" id="SSF54001">
    <property type="entry name" value="Cysteine proteinases"/>
    <property type="match status" value="1"/>
</dbReference>
<dbReference type="SMART" id="SM00848">
    <property type="entry name" value="Inhibitor_I29"/>
    <property type="match status" value="1"/>
</dbReference>
<keyword evidence="7" id="KW-0378">Hydrolase</keyword>
<organism evidence="18 19">
    <name type="scientific">Acipenser ruthenus</name>
    <name type="common">Sterlet sturgeon</name>
    <dbReference type="NCBI Taxonomy" id="7906"/>
    <lineage>
        <taxon>Eukaryota</taxon>
        <taxon>Metazoa</taxon>
        <taxon>Chordata</taxon>
        <taxon>Craniata</taxon>
        <taxon>Vertebrata</taxon>
        <taxon>Euteleostomi</taxon>
        <taxon>Actinopterygii</taxon>
        <taxon>Chondrostei</taxon>
        <taxon>Acipenseriformes</taxon>
        <taxon>Acipenseridae</taxon>
        <taxon>Acipenser</taxon>
    </lineage>
</organism>
<feature type="domain" description="Peptidase C1A papain C-terminal" evidence="16">
    <location>
        <begin position="658"/>
        <end position="866"/>
    </location>
</feature>
<dbReference type="GO" id="GO:0031965">
    <property type="term" value="C:nuclear membrane"/>
    <property type="evidence" value="ECO:0007669"/>
    <property type="project" value="UniProtKB-SubCell"/>
</dbReference>
<dbReference type="PRINTS" id="PR00705">
    <property type="entry name" value="PAPAIN"/>
</dbReference>
<dbReference type="PROSITE" id="PS00639">
    <property type="entry name" value="THIOL_PROTEASE_HIS"/>
    <property type="match status" value="1"/>
</dbReference>
<keyword evidence="6" id="KW-0812">Transmembrane</keyword>
<feature type="domain" description="Cathepsin propeptide inhibitor" evidence="17">
    <location>
        <begin position="569"/>
        <end position="628"/>
    </location>
</feature>
<dbReference type="InterPro" id="IPR000668">
    <property type="entry name" value="Peptidase_C1A_C"/>
</dbReference>
<evidence type="ECO:0000256" key="13">
    <source>
        <dbReference type="ARBA" id="ARBA00023242"/>
    </source>
</evidence>
<evidence type="ECO:0000259" key="17">
    <source>
        <dbReference type="SMART" id="SM00848"/>
    </source>
</evidence>
<dbReference type="FunFam" id="3.90.70.10:FF:000006">
    <property type="entry name" value="Cathepsin S"/>
    <property type="match status" value="1"/>
</dbReference>
<name>A0A662YT66_ACIRT</name>
<evidence type="ECO:0000256" key="9">
    <source>
        <dbReference type="ARBA" id="ARBA00022824"/>
    </source>
</evidence>
<comment type="similarity">
    <text evidence="3">Belongs to the macoilin family.</text>
</comment>
<dbReference type="Proteomes" id="UP000289886">
    <property type="component" value="Unassembled WGS sequence"/>
</dbReference>
<keyword evidence="12" id="KW-0865">Zymogen</keyword>
<keyword evidence="14" id="KW-0175">Coiled coil</keyword>
<keyword evidence="9" id="KW-0256">Endoplasmic reticulum</keyword>
<keyword evidence="10" id="KW-1133">Transmembrane helix</keyword>
<dbReference type="GO" id="GO:0008234">
    <property type="term" value="F:cysteine-type peptidase activity"/>
    <property type="evidence" value="ECO:0007669"/>
    <property type="project" value="UniProtKB-KW"/>
</dbReference>
<comment type="similarity">
    <text evidence="4">Belongs to the peptidase C1 family.</text>
</comment>
<evidence type="ECO:0000256" key="6">
    <source>
        <dbReference type="ARBA" id="ARBA00022692"/>
    </source>
</evidence>
<keyword evidence="11" id="KW-0472">Membrane</keyword>
<gene>
    <name evidence="18" type="ORF">EOD39_10726</name>
</gene>
<accession>A0A662YT66</accession>
<dbReference type="InterPro" id="IPR000169">
    <property type="entry name" value="Pept_cys_AS"/>
</dbReference>
<feature type="compositionally biased region" description="Polar residues" evidence="15">
    <location>
        <begin position="164"/>
        <end position="176"/>
    </location>
</feature>
<evidence type="ECO:0000256" key="14">
    <source>
        <dbReference type="SAM" id="Coils"/>
    </source>
</evidence>
<dbReference type="CDD" id="cd02248">
    <property type="entry name" value="Peptidase_C1A"/>
    <property type="match status" value="1"/>
</dbReference>
<feature type="compositionally biased region" description="Polar residues" evidence="15">
    <location>
        <begin position="186"/>
        <end position="200"/>
    </location>
</feature>
<dbReference type="PANTHER" id="PTHR47464:SF1">
    <property type="entry name" value="MACOILIN-1"/>
    <property type="match status" value="1"/>
</dbReference>
<feature type="compositionally biased region" description="Polar residues" evidence="15">
    <location>
        <begin position="242"/>
        <end position="265"/>
    </location>
</feature>
<dbReference type="GO" id="GO:0006508">
    <property type="term" value="P:proteolysis"/>
    <property type="evidence" value="ECO:0007669"/>
    <property type="project" value="UniProtKB-KW"/>
</dbReference>
<evidence type="ECO:0000259" key="16">
    <source>
        <dbReference type="SMART" id="SM00645"/>
    </source>
</evidence>
<comment type="subcellular location">
    <subcellularLocation>
        <location evidence="1">Nucleus membrane</location>
        <topology evidence="1">Multi-pass membrane protein</topology>
    </subcellularLocation>
    <subcellularLocation>
        <location evidence="2">Rough endoplasmic reticulum membrane</location>
        <topology evidence="2">Multi-pass membrane protein</topology>
    </subcellularLocation>
</comment>
<dbReference type="InterPro" id="IPR013201">
    <property type="entry name" value="Prot_inhib_I29"/>
</dbReference>
<evidence type="ECO:0000256" key="7">
    <source>
        <dbReference type="ARBA" id="ARBA00022801"/>
    </source>
</evidence>
<dbReference type="InterPro" id="IPR025660">
    <property type="entry name" value="Pept_his_AS"/>
</dbReference>
<dbReference type="Gene3D" id="3.90.70.10">
    <property type="entry name" value="Cysteine proteinases"/>
    <property type="match status" value="1"/>
</dbReference>
<dbReference type="AlphaFoldDB" id="A0A662YT66"/>
<evidence type="ECO:0000256" key="12">
    <source>
        <dbReference type="ARBA" id="ARBA00023145"/>
    </source>
</evidence>
<protein>
    <submittedName>
        <fullName evidence="18">Macoilin-1</fullName>
    </submittedName>
</protein>
<comment type="caution">
    <text evidence="18">The sequence shown here is derived from an EMBL/GenBank/DDBJ whole genome shotgun (WGS) entry which is preliminary data.</text>
</comment>
<feature type="coiled-coil region" evidence="14">
    <location>
        <begin position="387"/>
        <end position="421"/>
    </location>
</feature>
<evidence type="ECO:0000256" key="10">
    <source>
        <dbReference type="ARBA" id="ARBA00022989"/>
    </source>
</evidence>
<dbReference type="GO" id="GO:0023041">
    <property type="term" value="P:neuronal signal transduction"/>
    <property type="evidence" value="ECO:0007669"/>
    <property type="project" value="InterPro"/>
</dbReference>
<evidence type="ECO:0000256" key="15">
    <source>
        <dbReference type="SAM" id="MobiDB-lite"/>
    </source>
</evidence>
<dbReference type="Pfam" id="PF09726">
    <property type="entry name" value="Macoilin"/>
    <property type="match status" value="1"/>
</dbReference>
<evidence type="ECO:0000256" key="4">
    <source>
        <dbReference type="ARBA" id="ARBA00008455"/>
    </source>
</evidence>
<dbReference type="InterPro" id="IPR038765">
    <property type="entry name" value="Papain-like_cys_pep_sf"/>
</dbReference>
<evidence type="ECO:0000256" key="11">
    <source>
        <dbReference type="ARBA" id="ARBA00023136"/>
    </source>
</evidence>
<keyword evidence="19" id="KW-1185">Reference proteome</keyword>
<evidence type="ECO:0000256" key="8">
    <source>
        <dbReference type="ARBA" id="ARBA00022807"/>
    </source>
</evidence>
<dbReference type="SMART" id="SM00645">
    <property type="entry name" value="Pept_C1"/>
    <property type="match status" value="1"/>
</dbReference>
<evidence type="ECO:0000256" key="3">
    <source>
        <dbReference type="ARBA" id="ARBA00008298"/>
    </source>
</evidence>
<evidence type="ECO:0000313" key="18">
    <source>
        <dbReference type="EMBL" id="RXM99814.1"/>
    </source>
</evidence>
<keyword evidence="13" id="KW-0539">Nucleus</keyword>
<dbReference type="PANTHER" id="PTHR47464">
    <property type="entry name" value="MACOILIN"/>
    <property type="match status" value="1"/>
</dbReference>
<dbReference type="InterPro" id="IPR019130">
    <property type="entry name" value="Macoilin"/>
</dbReference>
<feature type="region of interest" description="Disordered" evidence="15">
    <location>
        <begin position="158"/>
        <end position="267"/>
    </location>
</feature>
<keyword evidence="8" id="KW-0788">Thiol protease</keyword>
<dbReference type="Pfam" id="PF08246">
    <property type="entry name" value="Inhibitor_I29"/>
    <property type="match status" value="1"/>
</dbReference>
<dbReference type="GO" id="GO:0030867">
    <property type="term" value="C:rough endoplasmic reticulum membrane"/>
    <property type="evidence" value="ECO:0007669"/>
    <property type="project" value="UniProtKB-SubCell"/>
</dbReference>